<dbReference type="GO" id="GO:0016491">
    <property type="term" value="F:oxidoreductase activity"/>
    <property type="evidence" value="ECO:0007669"/>
    <property type="project" value="InterPro"/>
</dbReference>
<dbReference type="InterPro" id="IPR016166">
    <property type="entry name" value="FAD-bd_PCMH"/>
</dbReference>
<dbReference type="InterPro" id="IPR002346">
    <property type="entry name" value="Mopterin_DH_FAD-bd"/>
</dbReference>
<dbReference type="SUPFAM" id="SSF56176">
    <property type="entry name" value="FAD-binding/transporter-associated domain-like"/>
    <property type="match status" value="1"/>
</dbReference>
<name>A0A8J7LBD3_9NOST</name>
<dbReference type="EMBL" id="JAECZC010000100">
    <property type="protein sequence ID" value="MBH8566603.1"/>
    <property type="molecule type" value="Genomic_DNA"/>
</dbReference>
<dbReference type="Gene3D" id="3.30.465.10">
    <property type="match status" value="1"/>
</dbReference>
<proteinExistence type="predicted"/>
<reference evidence="2 3" key="1">
    <citation type="journal article" date="2021" name="Int. J. Syst. Evol. Microbiol.">
        <title>Amazonocrinis nigriterrae gen. nov., sp. nov., Atlanticothrix silvestris gen. nov., sp. nov. and Dendronalium phyllosphericum gen. nov., sp. nov., nostocacean cyanobacteria from Brazilian environments.</title>
        <authorList>
            <person name="Alvarenga D.O."/>
            <person name="Andreote A.P.D."/>
            <person name="Branco L.H.Z."/>
            <person name="Delbaje E."/>
            <person name="Cruz R.B."/>
            <person name="Varani A.M."/>
            <person name="Fiore M.F."/>
        </authorList>
    </citation>
    <scope>NUCLEOTIDE SEQUENCE [LARGE SCALE GENOMIC DNA]</scope>
    <source>
        <strain evidence="2 3">CENA67</strain>
    </source>
</reference>
<dbReference type="GO" id="GO:0071949">
    <property type="term" value="F:FAD binding"/>
    <property type="evidence" value="ECO:0007669"/>
    <property type="project" value="InterPro"/>
</dbReference>
<gene>
    <name evidence="2" type="ORF">I8748_31375</name>
</gene>
<dbReference type="PANTHER" id="PTHR42659">
    <property type="entry name" value="XANTHINE DEHYDROGENASE SUBUNIT C-RELATED"/>
    <property type="match status" value="1"/>
</dbReference>
<dbReference type="InterPro" id="IPR051312">
    <property type="entry name" value="Diverse_Substr_Oxidored"/>
</dbReference>
<dbReference type="InterPro" id="IPR016169">
    <property type="entry name" value="FAD-bd_PCMH_sub2"/>
</dbReference>
<dbReference type="PANTHER" id="PTHR42659:SF9">
    <property type="entry name" value="XANTHINE DEHYDROGENASE FAD-BINDING SUBUNIT XDHB-RELATED"/>
    <property type="match status" value="1"/>
</dbReference>
<feature type="domain" description="FAD-binding PCMH-type" evidence="1">
    <location>
        <begin position="1"/>
        <end position="174"/>
    </location>
</feature>
<evidence type="ECO:0000313" key="2">
    <source>
        <dbReference type="EMBL" id="MBH8566603.1"/>
    </source>
</evidence>
<dbReference type="AlphaFoldDB" id="A0A8J7LBD3"/>
<dbReference type="Pfam" id="PF00941">
    <property type="entry name" value="FAD_binding_5"/>
    <property type="match status" value="1"/>
</dbReference>
<accession>A0A8J7LBD3</accession>
<evidence type="ECO:0000313" key="3">
    <source>
        <dbReference type="Proteomes" id="UP000632766"/>
    </source>
</evidence>
<dbReference type="PROSITE" id="PS51387">
    <property type="entry name" value="FAD_PCMH"/>
    <property type="match status" value="1"/>
</dbReference>
<protein>
    <submittedName>
        <fullName evidence="2">FAD binding domain-containing protein</fullName>
    </submittedName>
</protein>
<sequence length="263" mass="29175">MDLPNIETYLRPNQIQAIANWGEGWAWLAGGTWLFSEPQPHLKVLVDMQKLGWSEIEVKADHLIIGATCPLIKLLEYPWLEEWTAVAGFKSAIATLAASFKVINMATVGGNICLALSVGTLAPLMVALDASYEIWNLKGESRIVAAKDFQIGFKATILQPGEILRRILIPLSHLKWKINYQHFSLATTDSALVIVVLAKNDQQVRCVIGASVAAPRLLECENIETAQRQLITSLENENFIVDAKASADYRREITALLIKRSLQ</sequence>
<comment type="caution">
    <text evidence="2">The sequence shown here is derived from an EMBL/GenBank/DDBJ whole genome shotgun (WGS) entry which is preliminary data.</text>
</comment>
<dbReference type="Proteomes" id="UP000632766">
    <property type="component" value="Unassembled WGS sequence"/>
</dbReference>
<evidence type="ECO:0000259" key="1">
    <source>
        <dbReference type="PROSITE" id="PS51387"/>
    </source>
</evidence>
<dbReference type="RefSeq" id="WP_198128351.1">
    <property type="nucleotide sequence ID" value="NZ_JAECZC010000100.1"/>
</dbReference>
<organism evidence="2 3">
    <name type="scientific">Amazonocrinis nigriterrae CENA67</name>
    <dbReference type="NCBI Taxonomy" id="2794033"/>
    <lineage>
        <taxon>Bacteria</taxon>
        <taxon>Bacillati</taxon>
        <taxon>Cyanobacteriota</taxon>
        <taxon>Cyanophyceae</taxon>
        <taxon>Nostocales</taxon>
        <taxon>Nostocaceae</taxon>
        <taxon>Amazonocrinis</taxon>
        <taxon>Amazonocrinis nigriterrae</taxon>
    </lineage>
</organism>
<dbReference type="InterPro" id="IPR036318">
    <property type="entry name" value="FAD-bd_PCMH-like_sf"/>
</dbReference>
<keyword evidence="3" id="KW-1185">Reference proteome</keyword>